<name>A0A6P9F4C7_ZALCA</name>
<dbReference type="InterPro" id="IPR001909">
    <property type="entry name" value="KRAB"/>
</dbReference>
<feature type="domain" description="KRAB" evidence="1">
    <location>
        <begin position="38"/>
        <end position="109"/>
    </location>
</feature>
<dbReference type="SUPFAM" id="SSF109640">
    <property type="entry name" value="KRAB domain (Kruppel-associated box)"/>
    <property type="match status" value="1"/>
</dbReference>
<dbReference type="RefSeq" id="XP_035582025.1">
    <property type="nucleotide sequence ID" value="XM_035726132.1"/>
</dbReference>
<dbReference type="CDD" id="cd07765">
    <property type="entry name" value="KRAB_A-box"/>
    <property type="match status" value="1"/>
</dbReference>
<dbReference type="InterPro" id="IPR036051">
    <property type="entry name" value="KRAB_dom_sf"/>
</dbReference>
<dbReference type="InterPro" id="IPR050169">
    <property type="entry name" value="Krueppel_C2H2_ZnF"/>
</dbReference>
<gene>
    <name evidence="3" type="primary">LOC113924578</name>
</gene>
<dbReference type="GeneID" id="113924578"/>
<reference evidence="3" key="1">
    <citation type="submission" date="2025-08" db="UniProtKB">
        <authorList>
            <consortium name="RefSeq"/>
        </authorList>
    </citation>
    <scope>IDENTIFICATION</scope>
    <source>
        <tissue evidence="3">Blood</tissue>
    </source>
</reference>
<dbReference type="SMART" id="SM00349">
    <property type="entry name" value="KRAB"/>
    <property type="match status" value="1"/>
</dbReference>
<evidence type="ECO:0000313" key="2">
    <source>
        <dbReference type="Proteomes" id="UP000515165"/>
    </source>
</evidence>
<dbReference type="Pfam" id="PF01352">
    <property type="entry name" value="KRAB"/>
    <property type="match status" value="1"/>
</dbReference>
<sequence length="160" mass="18287">MESSLQEGALWGHPSEEQSQEPLTILSALISSKEQESVTFKDVAIDLTQEEWTLMDRSQRKMYIDVMLENITHLVSVGCQFFQSDVISQWEQGGVLWREDRRLAQGWSPGLENSHKKEETISMQDIFKEDPSNCNTIQKYHSGEDPFEHIGLQSGPCLLT</sequence>
<dbReference type="PANTHER" id="PTHR23232:SF136">
    <property type="entry name" value="KRAB DOMAIN-CONTAINING PROTEIN"/>
    <property type="match status" value="1"/>
</dbReference>
<dbReference type="PROSITE" id="PS50805">
    <property type="entry name" value="KRAB"/>
    <property type="match status" value="1"/>
</dbReference>
<proteinExistence type="predicted"/>
<keyword evidence="2" id="KW-1185">Reference proteome</keyword>
<dbReference type="AlphaFoldDB" id="A0A6P9F4C7"/>
<evidence type="ECO:0000313" key="3">
    <source>
        <dbReference type="RefSeq" id="XP_035582025.1"/>
    </source>
</evidence>
<evidence type="ECO:0000259" key="1">
    <source>
        <dbReference type="PROSITE" id="PS50805"/>
    </source>
</evidence>
<protein>
    <submittedName>
        <fullName evidence="3">Zinc finger protein 705F-like isoform X2</fullName>
    </submittedName>
</protein>
<dbReference type="Proteomes" id="UP000515165">
    <property type="component" value="Chromosome 2"/>
</dbReference>
<accession>A0A6P9F4C7</accession>
<dbReference type="GO" id="GO:0006355">
    <property type="term" value="P:regulation of DNA-templated transcription"/>
    <property type="evidence" value="ECO:0007669"/>
    <property type="project" value="InterPro"/>
</dbReference>
<organism evidence="2 3">
    <name type="scientific">Zalophus californianus</name>
    <name type="common">California sealion</name>
    <dbReference type="NCBI Taxonomy" id="9704"/>
    <lineage>
        <taxon>Eukaryota</taxon>
        <taxon>Metazoa</taxon>
        <taxon>Chordata</taxon>
        <taxon>Craniata</taxon>
        <taxon>Vertebrata</taxon>
        <taxon>Euteleostomi</taxon>
        <taxon>Mammalia</taxon>
        <taxon>Eutheria</taxon>
        <taxon>Laurasiatheria</taxon>
        <taxon>Carnivora</taxon>
        <taxon>Caniformia</taxon>
        <taxon>Pinnipedia</taxon>
        <taxon>Otariidae</taxon>
        <taxon>Zalophus</taxon>
    </lineage>
</organism>
<dbReference type="Gene3D" id="6.10.140.140">
    <property type="match status" value="1"/>
</dbReference>
<dbReference type="PANTHER" id="PTHR23232">
    <property type="entry name" value="KRAB DOMAIN C2H2 ZINC FINGER"/>
    <property type="match status" value="1"/>
</dbReference>